<evidence type="ECO:0000256" key="2">
    <source>
        <dbReference type="ARBA" id="ARBA00022980"/>
    </source>
</evidence>
<evidence type="ECO:0000256" key="3">
    <source>
        <dbReference type="ARBA" id="ARBA00023274"/>
    </source>
</evidence>
<evidence type="ECO:0000256" key="4">
    <source>
        <dbReference type="SAM" id="MobiDB-lite"/>
    </source>
</evidence>
<keyword evidence="3" id="KW-0687">Ribonucleoprotein</keyword>
<reference evidence="8" key="1">
    <citation type="journal article" date="2012" name="Proc. Natl. Acad. Sci. U.S.A.">
        <title>Antigenic diversity is generated by distinct evolutionary mechanisms in African trypanosome species.</title>
        <authorList>
            <person name="Jackson A.P."/>
            <person name="Berry A."/>
            <person name="Aslett M."/>
            <person name="Allison H.C."/>
            <person name="Burton P."/>
            <person name="Vavrova-Anderson J."/>
            <person name="Brown R."/>
            <person name="Browne H."/>
            <person name="Corton N."/>
            <person name="Hauser H."/>
            <person name="Gamble J."/>
            <person name="Gilderthorp R."/>
            <person name="Marcello L."/>
            <person name="McQuillan J."/>
            <person name="Otto T.D."/>
            <person name="Quail M.A."/>
            <person name="Sanders M.J."/>
            <person name="van Tonder A."/>
            <person name="Ginger M.L."/>
            <person name="Field M.C."/>
            <person name="Barry J.D."/>
            <person name="Hertz-Fowler C."/>
            <person name="Berriman M."/>
        </authorList>
    </citation>
    <scope>NUCLEOTIDE SEQUENCE</scope>
    <source>
        <strain evidence="8">IL3000</strain>
    </source>
</reference>
<dbReference type="Gene3D" id="2.30.30.30">
    <property type="match status" value="1"/>
</dbReference>
<feature type="domain" description="Large ribosomal subunit protein uL2 C-terminal" evidence="6">
    <location>
        <begin position="155"/>
        <end position="290"/>
    </location>
</feature>
<evidence type="ECO:0000259" key="7">
    <source>
        <dbReference type="SMART" id="SM01383"/>
    </source>
</evidence>
<accession>G0UMJ2</accession>
<dbReference type="SMART" id="SM01382">
    <property type="entry name" value="Ribosomal_L2_C"/>
    <property type="match status" value="1"/>
</dbReference>
<feature type="chain" id="PRO_5003410317" evidence="5">
    <location>
        <begin position="17"/>
        <end position="319"/>
    </location>
</feature>
<dbReference type="GO" id="GO:0022625">
    <property type="term" value="C:cytosolic large ribosomal subunit"/>
    <property type="evidence" value="ECO:0007669"/>
    <property type="project" value="TreeGrafter"/>
</dbReference>
<evidence type="ECO:0000259" key="6">
    <source>
        <dbReference type="SMART" id="SM01382"/>
    </source>
</evidence>
<evidence type="ECO:0000313" key="8">
    <source>
        <dbReference type="EMBL" id="CCC90400.1"/>
    </source>
</evidence>
<dbReference type="InterPro" id="IPR022669">
    <property type="entry name" value="Ribosomal_uL2_C"/>
</dbReference>
<dbReference type="NCBIfam" id="NF007180">
    <property type="entry name" value="PRK09612.1"/>
    <property type="match status" value="1"/>
</dbReference>
<dbReference type="GO" id="GO:0003735">
    <property type="term" value="F:structural constituent of ribosome"/>
    <property type="evidence" value="ECO:0007669"/>
    <property type="project" value="InterPro"/>
</dbReference>
<dbReference type="InterPro" id="IPR002171">
    <property type="entry name" value="Ribosomal_uL2"/>
</dbReference>
<dbReference type="Gene3D" id="4.10.950.10">
    <property type="entry name" value="Ribosomal protein L2, domain 3"/>
    <property type="match status" value="1"/>
</dbReference>
<keyword evidence="2 8" id="KW-0689">Ribosomal protein</keyword>
<feature type="region of interest" description="Disordered" evidence="4">
    <location>
        <begin position="267"/>
        <end position="289"/>
    </location>
</feature>
<dbReference type="Pfam" id="PF00181">
    <property type="entry name" value="Ribosomal_L2_N"/>
    <property type="match status" value="1"/>
</dbReference>
<dbReference type="InterPro" id="IPR012340">
    <property type="entry name" value="NA-bd_OB-fold"/>
</dbReference>
<evidence type="ECO:0000256" key="5">
    <source>
        <dbReference type="SAM" id="SignalP"/>
    </source>
</evidence>
<dbReference type="Pfam" id="PF03947">
    <property type="entry name" value="Ribosomal_L2_C"/>
    <property type="match status" value="1"/>
</dbReference>
<dbReference type="FunFam" id="4.10.950.10:FF:000002">
    <property type="entry name" value="60S ribosomal protein L2"/>
    <property type="match status" value="1"/>
</dbReference>
<dbReference type="PANTHER" id="PTHR13691:SF16">
    <property type="entry name" value="LARGE RIBOSOMAL SUBUNIT PROTEIN UL2"/>
    <property type="match status" value="1"/>
</dbReference>
<dbReference type="PROSITE" id="PS00467">
    <property type="entry name" value="RIBOSOMAL_L2"/>
    <property type="match status" value="1"/>
</dbReference>
<name>G0UMJ2_TRYCI</name>
<dbReference type="SUPFAM" id="SSF50104">
    <property type="entry name" value="Translation proteins SH3-like domain"/>
    <property type="match status" value="1"/>
</dbReference>
<dbReference type="SMART" id="SM01383">
    <property type="entry name" value="Ribosomal_L2"/>
    <property type="match status" value="1"/>
</dbReference>
<dbReference type="InterPro" id="IPR014722">
    <property type="entry name" value="Rib_uL2_dom2"/>
</dbReference>
<organism evidence="8">
    <name type="scientific">Trypanosoma congolense (strain IL3000)</name>
    <dbReference type="NCBI Taxonomy" id="1068625"/>
    <lineage>
        <taxon>Eukaryota</taxon>
        <taxon>Discoba</taxon>
        <taxon>Euglenozoa</taxon>
        <taxon>Kinetoplastea</taxon>
        <taxon>Metakinetoplastina</taxon>
        <taxon>Trypanosomatida</taxon>
        <taxon>Trypanosomatidae</taxon>
        <taxon>Trypanosoma</taxon>
        <taxon>Nannomonas</taxon>
    </lineage>
</organism>
<dbReference type="Gene3D" id="2.40.50.140">
    <property type="entry name" value="Nucleic acid-binding proteins"/>
    <property type="match status" value="1"/>
</dbReference>
<dbReference type="InterPro" id="IPR023672">
    <property type="entry name" value="Ribosomal_uL2_arc_euk"/>
</dbReference>
<dbReference type="PANTHER" id="PTHR13691">
    <property type="entry name" value="RIBOSOMAL PROTEIN L2"/>
    <property type="match status" value="1"/>
</dbReference>
<dbReference type="SUPFAM" id="SSF50249">
    <property type="entry name" value="Nucleic acid-binding proteins"/>
    <property type="match status" value="1"/>
</dbReference>
<dbReference type="InterPro" id="IPR022666">
    <property type="entry name" value="Ribosomal_uL2_RNA-bd_dom"/>
</dbReference>
<proteinExistence type="inferred from homology"/>
<feature type="signal peptide" evidence="5">
    <location>
        <begin position="1"/>
        <end position="16"/>
    </location>
</feature>
<dbReference type="VEuPathDB" id="TriTrypDB:TcIL3000_5_960"/>
<dbReference type="FunFam" id="2.40.50.140:FF:000020">
    <property type="entry name" value="60S ribosomal protein L2"/>
    <property type="match status" value="1"/>
</dbReference>
<dbReference type="InterPro" id="IPR008991">
    <property type="entry name" value="Translation_prot_SH3-like_sf"/>
</dbReference>
<sequence length="319" mass="35000">MLLCVGVFLLVDICTGVHLQPFCISIFVSFDIVLIHRHIAFFLFYFCHLGFTHEGTTNLMGKTVLTCRKGNGSVYQVHGHKRLGPAKLRILDYAERHGFMRGVVKAIEHEPGRGAPLARVEFRHPYKYRRVKELMVATEGMFTGQSVVCGVKAPLAIGNVLPLGQITEGCIVCNVEAKVGDRGTLARASGDYCIIISHNSETGRTRLKLPSGQKKTVPSSCRAMIGIVAGGGRIEKPVLKAGNSFYRFRGKRNCWPKVRGVARNPVEHPHGGGNHQHIGHPSTVSRHAPPGQKVGLIAARRTGRIRGSRAVRGAWHPEE</sequence>
<keyword evidence="5" id="KW-0732">Signal</keyword>
<gene>
    <name evidence="8" type="ORF">TCIL3000_5_960</name>
</gene>
<dbReference type="AlphaFoldDB" id="G0UMJ2"/>
<dbReference type="InterPro" id="IPR022671">
    <property type="entry name" value="Ribosomal_uL2_CS"/>
</dbReference>
<dbReference type="InterPro" id="IPR014726">
    <property type="entry name" value="Ribosomal_uL2_dom3"/>
</dbReference>
<dbReference type="FunFam" id="2.30.30.30:FF:000006">
    <property type="entry name" value="60S ribosomal protein L8"/>
    <property type="match status" value="1"/>
</dbReference>
<dbReference type="GO" id="GO:0003723">
    <property type="term" value="F:RNA binding"/>
    <property type="evidence" value="ECO:0007669"/>
    <property type="project" value="InterPro"/>
</dbReference>
<protein>
    <submittedName>
        <fullName evidence="8">Putative 60S ribosomal protein L2</fullName>
    </submittedName>
</protein>
<comment type="similarity">
    <text evidence="1">Belongs to the universal ribosomal protein uL2 family.</text>
</comment>
<evidence type="ECO:0000256" key="1">
    <source>
        <dbReference type="ARBA" id="ARBA00005636"/>
    </source>
</evidence>
<dbReference type="EMBL" id="HE575318">
    <property type="protein sequence ID" value="CCC90400.1"/>
    <property type="molecule type" value="Genomic_DNA"/>
</dbReference>
<feature type="domain" description="Large ribosomal subunit protein uL2 RNA-binding" evidence="7">
    <location>
        <begin position="70"/>
        <end position="149"/>
    </location>
</feature>
<dbReference type="GO" id="GO:0002181">
    <property type="term" value="P:cytoplasmic translation"/>
    <property type="evidence" value="ECO:0007669"/>
    <property type="project" value="TreeGrafter"/>
</dbReference>